<dbReference type="AlphaFoldDB" id="B8BYH7"/>
<protein>
    <submittedName>
        <fullName evidence="3">Uncharacterized protein</fullName>
    </submittedName>
</protein>
<evidence type="ECO:0000256" key="1">
    <source>
        <dbReference type="SAM" id="MobiDB-lite"/>
    </source>
</evidence>
<dbReference type="RefSeq" id="XP_002288455.1">
    <property type="nucleotide sequence ID" value="XM_002288419.1"/>
</dbReference>
<reference evidence="3 4" key="1">
    <citation type="journal article" date="2004" name="Science">
        <title>The genome of the diatom Thalassiosira pseudonana: ecology, evolution, and metabolism.</title>
        <authorList>
            <person name="Armbrust E.V."/>
            <person name="Berges J.A."/>
            <person name="Bowler C."/>
            <person name="Green B.R."/>
            <person name="Martinez D."/>
            <person name="Putnam N.H."/>
            <person name="Zhou S."/>
            <person name="Allen A.E."/>
            <person name="Apt K.E."/>
            <person name="Bechner M."/>
            <person name="Brzezinski M.A."/>
            <person name="Chaal B.K."/>
            <person name="Chiovitti A."/>
            <person name="Davis A.K."/>
            <person name="Demarest M.S."/>
            <person name="Detter J.C."/>
            <person name="Glavina T."/>
            <person name="Goodstein D."/>
            <person name="Hadi M.Z."/>
            <person name="Hellsten U."/>
            <person name="Hildebrand M."/>
            <person name="Jenkins B.D."/>
            <person name="Jurka J."/>
            <person name="Kapitonov V.V."/>
            <person name="Kroger N."/>
            <person name="Lau W.W."/>
            <person name="Lane T.W."/>
            <person name="Larimer F.W."/>
            <person name="Lippmeier J.C."/>
            <person name="Lucas S."/>
            <person name="Medina M."/>
            <person name="Montsant A."/>
            <person name="Obornik M."/>
            <person name="Parker M.S."/>
            <person name="Palenik B."/>
            <person name="Pazour G.J."/>
            <person name="Richardson P.M."/>
            <person name="Rynearson T.A."/>
            <person name="Saito M.A."/>
            <person name="Schwartz D.C."/>
            <person name="Thamatrakoln K."/>
            <person name="Valentin K."/>
            <person name="Vardi A."/>
            <person name="Wilkerson F.P."/>
            <person name="Rokhsar D.S."/>
        </authorList>
    </citation>
    <scope>NUCLEOTIDE SEQUENCE [LARGE SCALE GENOMIC DNA]</scope>
    <source>
        <strain evidence="3 4">CCMP1335</strain>
    </source>
</reference>
<dbReference type="GeneID" id="7449513"/>
<proteinExistence type="predicted"/>
<dbReference type="KEGG" id="tps:THAPSDRAFT_3691"/>
<keyword evidence="4" id="KW-1185">Reference proteome</keyword>
<evidence type="ECO:0000313" key="4">
    <source>
        <dbReference type="Proteomes" id="UP000001449"/>
    </source>
</evidence>
<keyword evidence="2" id="KW-1133">Transmembrane helix</keyword>
<keyword evidence="2" id="KW-0472">Membrane</keyword>
<dbReference type="HOGENOM" id="CLU_1196980_0_0_1"/>
<reference evidence="3 4" key="2">
    <citation type="journal article" date="2008" name="Nature">
        <title>The Phaeodactylum genome reveals the evolutionary history of diatom genomes.</title>
        <authorList>
            <person name="Bowler C."/>
            <person name="Allen A.E."/>
            <person name="Badger J.H."/>
            <person name="Grimwood J."/>
            <person name="Jabbari K."/>
            <person name="Kuo A."/>
            <person name="Maheswari U."/>
            <person name="Martens C."/>
            <person name="Maumus F."/>
            <person name="Otillar R.P."/>
            <person name="Rayko E."/>
            <person name="Salamov A."/>
            <person name="Vandepoele K."/>
            <person name="Beszteri B."/>
            <person name="Gruber A."/>
            <person name="Heijde M."/>
            <person name="Katinka M."/>
            <person name="Mock T."/>
            <person name="Valentin K."/>
            <person name="Verret F."/>
            <person name="Berges J.A."/>
            <person name="Brownlee C."/>
            <person name="Cadoret J.P."/>
            <person name="Chiovitti A."/>
            <person name="Choi C.J."/>
            <person name="Coesel S."/>
            <person name="De Martino A."/>
            <person name="Detter J.C."/>
            <person name="Durkin C."/>
            <person name="Falciatore A."/>
            <person name="Fournet J."/>
            <person name="Haruta M."/>
            <person name="Huysman M.J."/>
            <person name="Jenkins B.D."/>
            <person name="Jiroutova K."/>
            <person name="Jorgensen R.E."/>
            <person name="Joubert Y."/>
            <person name="Kaplan A."/>
            <person name="Kroger N."/>
            <person name="Kroth P.G."/>
            <person name="La Roche J."/>
            <person name="Lindquist E."/>
            <person name="Lommer M."/>
            <person name="Martin-Jezequel V."/>
            <person name="Lopez P.J."/>
            <person name="Lucas S."/>
            <person name="Mangogna M."/>
            <person name="McGinnis K."/>
            <person name="Medlin L.K."/>
            <person name="Montsant A."/>
            <person name="Oudot-Le Secq M.P."/>
            <person name="Napoli C."/>
            <person name="Obornik M."/>
            <person name="Parker M.S."/>
            <person name="Petit J.L."/>
            <person name="Porcel B.M."/>
            <person name="Poulsen N."/>
            <person name="Robison M."/>
            <person name="Rychlewski L."/>
            <person name="Rynearson T.A."/>
            <person name="Schmutz J."/>
            <person name="Shapiro H."/>
            <person name="Siaut M."/>
            <person name="Stanley M."/>
            <person name="Sussman M.R."/>
            <person name="Taylor A.R."/>
            <person name="Vardi A."/>
            <person name="von Dassow P."/>
            <person name="Vyverman W."/>
            <person name="Willis A."/>
            <person name="Wyrwicz L.S."/>
            <person name="Rokhsar D.S."/>
            <person name="Weissenbach J."/>
            <person name="Armbrust E.V."/>
            <person name="Green B.R."/>
            <person name="Van de Peer Y."/>
            <person name="Grigoriev I.V."/>
        </authorList>
    </citation>
    <scope>NUCLEOTIDE SEQUENCE [LARGE SCALE GENOMIC DNA]</scope>
    <source>
        <strain evidence="3 4">CCMP1335</strain>
    </source>
</reference>
<organism evidence="3 4">
    <name type="scientific">Thalassiosira pseudonana</name>
    <name type="common">Marine diatom</name>
    <name type="synonym">Cyclotella nana</name>
    <dbReference type="NCBI Taxonomy" id="35128"/>
    <lineage>
        <taxon>Eukaryota</taxon>
        <taxon>Sar</taxon>
        <taxon>Stramenopiles</taxon>
        <taxon>Ochrophyta</taxon>
        <taxon>Bacillariophyta</taxon>
        <taxon>Coscinodiscophyceae</taxon>
        <taxon>Thalassiosirophycidae</taxon>
        <taxon>Thalassiosirales</taxon>
        <taxon>Thalassiosiraceae</taxon>
        <taxon>Thalassiosira</taxon>
    </lineage>
</organism>
<evidence type="ECO:0000256" key="2">
    <source>
        <dbReference type="SAM" id="Phobius"/>
    </source>
</evidence>
<keyword evidence="2" id="KW-0812">Transmembrane</keyword>
<dbReference type="PaxDb" id="35128-Thaps3691"/>
<dbReference type="Proteomes" id="UP000001449">
    <property type="component" value="Chromosome 3"/>
</dbReference>
<name>B8BYH7_THAPS</name>
<gene>
    <name evidence="3" type="ORF">THAPSDRAFT_3691</name>
</gene>
<accession>B8BYH7</accession>
<evidence type="ECO:0000313" key="3">
    <source>
        <dbReference type="EMBL" id="EED93891.1"/>
    </source>
</evidence>
<sequence length="232" mass="25005">MLKRKLGRTNTSPSSLALGIDPSDVLSSTHHIQHHSTTLIDTILSTTFTATADIKMNVHPNQSLAPITETIQSGIISPPNEITVIPDMTSMPGGAPRSGNSFLAESFRELFNGPLKASTATQPNYQWNAQTDGSGANPIVIPAKEFDLVGRYADLLNRVPLAAAIYALVDFFLINAEEDVAIAELLDDTEGEEILEMEGSVVMTRFYGVAAVVLATVLISALTYHPVPFREL</sequence>
<feature type="region of interest" description="Disordered" evidence="1">
    <location>
        <begin position="1"/>
        <end position="20"/>
    </location>
</feature>
<dbReference type="EMBL" id="CM000640">
    <property type="protein sequence ID" value="EED93891.1"/>
    <property type="molecule type" value="Genomic_DNA"/>
</dbReference>
<dbReference type="InParanoid" id="B8BYH7"/>
<feature type="transmembrane region" description="Helical" evidence="2">
    <location>
        <begin position="206"/>
        <end position="227"/>
    </location>
</feature>